<evidence type="ECO:0000313" key="2">
    <source>
        <dbReference type="EMBL" id="KKN68166.1"/>
    </source>
</evidence>
<evidence type="ECO:0000256" key="1">
    <source>
        <dbReference type="SAM" id="MobiDB-lite"/>
    </source>
</evidence>
<dbReference type="AlphaFoldDB" id="A0A0F9V3R6"/>
<protein>
    <submittedName>
        <fullName evidence="2">Uncharacterized protein</fullName>
    </submittedName>
</protein>
<feature type="compositionally biased region" description="Basic residues" evidence="1">
    <location>
        <begin position="67"/>
        <end position="90"/>
    </location>
</feature>
<organism evidence="2">
    <name type="scientific">marine sediment metagenome</name>
    <dbReference type="NCBI Taxonomy" id="412755"/>
    <lineage>
        <taxon>unclassified sequences</taxon>
        <taxon>metagenomes</taxon>
        <taxon>ecological metagenomes</taxon>
    </lineage>
</organism>
<feature type="region of interest" description="Disordered" evidence="1">
    <location>
        <begin position="1"/>
        <end position="90"/>
    </location>
</feature>
<name>A0A0F9V3R6_9ZZZZ</name>
<comment type="caution">
    <text evidence="2">The sequence shown here is derived from an EMBL/GenBank/DDBJ whole genome shotgun (WGS) entry which is preliminary data.</text>
</comment>
<accession>A0A0F9V3R6</accession>
<gene>
    <name evidence="2" type="ORF">LCGC14_0453910</name>
</gene>
<reference evidence="2" key="1">
    <citation type="journal article" date="2015" name="Nature">
        <title>Complex archaea that bridge the gap between prokaryotes and eukaryotes.</title>
        <authorList>
            <person name="Spang A."/>
            <person name="Saw J.H."/>
            <person name="Jorgensen S.L."/>
            <person name="Zaremba-Niedzwiedzka K."/>
            <person name="Martijn J."/>
            <person name="Lind A.E."/>
            <person name="van Eijk R."/>
            <person name="Schleper C."/>
            <person name="Guy L."/>
            <person name="Ettema T.J."/>
        </authorList>
    </citation>
    <scope>NUCLEOTIDE SEQUENCE</scope>
</reference>
<dbReference type="EMBL" id="LAZR01000456">
    <property type="protein sequence ID" value="KKN68166.1"/>
    <property type="molecule type" value="Genomic_DNA"/>
</dbReference>
<feature type="compositionally biased region" description="Basic residues" evidence="1">
    <location>
        <begin position="9"/>
        <end position="26"/>
    </location>
</feature>
<proteinExistence type="predicted"/>
<sequence length="90" mass="10077">MPSKESGTKAHKSARRTHNAKSKAKRKQDEARSSKNKFYPSDTQKLNRWKKTRGKAGDVIGIDTKKAKAKRGKKMPGPKPGTKKSSKKKK</sequence>